<dbReference type="CDD" id="cd16377">
    <property type="entry name" value="23S_rRNA_IVP_like"/>
    <property type="match status" value="1"/>
</dbReference>
<evidence type="ECO:0000313" key="1">
    <source>
        <dbReference type="EMBL" id="OHA08711.1"/>
    </source>
</evidence>
<dbReference type="SUPFAM" id="SSF158446">
    <property type="entry name" value="IVS-encoded protein-like"/>
    <property type="match status" value="1"/>
</dbReference>
<protein>
    <recommendedName>
        <fullName evidence="3">Four helix bundle protein</fullName>
    </recommendedName>
</protein>
<reference evidence="1 2" key="1">
    <citation type="journal article" date="2016" name="Nat. Commun.">
        <title>Thousands of microbial genomes shed light on interconnected biogeochemical processes in an aquifer system.</title>
        <authorList>
            <person name="Anantharaman K."/>
            <person name="Brown C.T."/>
            <person name="Hug L.A."/>
            <person name="Sharon I."/>
            <person name="Castelle C.J."/>
            <person name="Probst A.J."/>
            <person name="Thomas B.C."/>
            <person name="Singh A."/>
            <person name="Wilkins M.J."/>
            <person name="Karaoz U."/>
            <person name="Brodie E.L."/>
            <person name="Williams K.H."/>
            <person name="Hubbard S.S."/>
            <person name="Banfield J.F."/>
        </authorList>
    </citation>
    <scope>NUCLEOTIDE SEQUENCE [LARGE SCALE GENOMIC DNA]</scope>
</reference>
<dbReference type="Proteomes" id="UP000176705">
    <property type="component" value="Unassembled WGS sequence"/>
</dbReference>
<dbReference type="STRING" id="1802280.A3B37_02555"/>
<dbReference type="Pfam" id="PF05635">
    <property type="entry name" value="23S_rRNA_IVP"/>
    <property type="match status" value="1"/>
</dbReference>
<evidence type="ECO:0000313" key="2">
    <source>
        <dbReference type="Proteomes" id="UP000176705"/>
    </source>
</evidence>
<dbReference type="NCBIfam" id="TIGR02436">
    <property type="entry name" value="four helix bundle protein"/>
    <property type="match status" value="1"/>
</dbReference>
<proteinExistence type="predicted"/>
<sequence length="158" mass="18472">MATIQKFEDLICWRKAKELTKFIYDISKYRNFDIDYGLKDQIRRAAVSVMSNVAEGFDRWTKYELINYFYIAKGSAGEVKSQLYVAYDNGYIDISKFRYGLNLCDECSRLIQSFVFKLKSGGKQGIQFKRIPRKDAAAEWLEAEKKRSGVKFPWETPP</sequence>
<dbReference type="PANTHER" id="PTHR38471:SF2">
    <property type="entry name" value="FOUR HELIX BUNDLE PROTEIN"/>
    <property type="match status" value="1"/>
</dbReference>
<dbReference type="InterPro" id="IPR036583">
    <property type="entry name" value="23S_rRNA_IVS_sf"/>
</dbReference>
<dbReference type="Gene3D" id="1.20.1440.60">
    <property type="entry name" value="23S rRNA-intervening sequence"/>
    <property type="match status" value="1"/>
</dbReference>
<accession>A0A1G2LD02</accession>
<evidence type="ECO:0008006" key="3">
    <source>
        <dbReference type="Google" id="ProtNLM"/>
    </source>
</evidence>
<organism evidence="1 2">
    <name type="scientific">Candidatus Sungbacteria bacterium RIFCSPLOWO2_01_FULL_59_16</name>
    <dbReference type="NCBI Taxonomy" id="1802280"/>
    <lineage>
        <taxon>Bacteria</taxon>
        <taxon>Candidatus Sungiibacteriota</taxon>
    </lineage>
</organism>
<gene>
    <name evidence="1" type="ORF">A3B37_02555</name>
</gene>
<dbReference type="EMBL" id="MHQS01000011">
    <property type="protein sequence ID" value="OHA08711.1"/>
    <property type="molecule type" value="Genomic_DNA"/>
</dbReference>
<name>A0A1G2LD02_9BACT</name>
<dbReference type="InterPro" id="IPR012657">
    <property type="entry name" value="23S_rRNA-intervening_sequence"/>
</dbReference>
<dbReference type="AlphaFoldDB" id="A0A1G2LD02"/>
<comment type="caution">
    <text evidence="1">The sequence shown here is derived from an EMBL/GenBank/DDBJ whole genome shotgun (WGS) entry which is preliminary data.</text>
</comment>
<dbReference type="PANTHER" id="PTHR38471">
    <property type="entry name" value="FOUR HELIX BUNDLE PROTEIN"/>
    <property type="match status" value="1"/>
</dbReference>